<dbReference type="PANTHER" id="PTHR40072:SF1">
    <property type="entry name" value="MOLYBDOPTERIN-GUANINE DINUCLEOTIDE BIOSYNTHESIS ADAPTER PROTEIN"/>
    <property type="match status" value="1"/>
</dbReference>
<dbReference type="InterPro" id="IPR027417">
    <property type="entry name" value="P-loop_NTPase"/>
</dbReference>
<proteinExistence type="predicted"/>
<dbReference type="STRING" id="1441095.AM592_04340"/>
<dbReference type="NCBIfam" id="TIGR00176">
    <property type="entry name" value="mobB"/>
    <property type="match status" value="1"/>
</dbReference>
<dbReference type="SUPFAM" id="SSF52540">
    <property type="entry name" value="P-loop containing nucleoside triphosphate hydrolases"/>
    <property type="match status" value="1"/>
</dbReference>
<dbReference type="Gene3D" id="3.40.50.300">
    <property type="entry name" value="P-loop containing nucleotide triphosphate hydrolases"/>
    <property type="match status" value="1"/>
</dbReference>
<dbReference type="GO" id="GO:0005525">
    <property type="term" value="F:GTP binding"/>
    <property type="evidence" value="ECO:0007669"/>
    <property type="project" value="InterPro"/>
</dbReference>
<dbReference type="OrthoDB" id="9786803at2"/>
<dbReference type="Proteomes" id="UP000067625">
    <property type="component" value="Chromosome"/>
</dbReference>
<reference evidence="3" key="1">
    <citation type="submission" date="2015-08" db="EMBL/GenBank/DDBJ databases">
        <title>Genome sequencing project for genomic taxonomy and phylogenomics of Bacillus-like bacteria.</title>
        <authorList>
            <person name="Liu B."/>
            <person name="Wang J."/>
            <person name="Zhu Y."/>
            <person name="Liu G."/>
            <person name="Chen Q."/>
            <person name="Chen Z."/>
            <person name="Lan J."/>
            <person name="Che J."/>
            <person name="Ge C."/>
            <person name="Shi H."/>
            <person name="Pan Z."/>
            <person name="Liu X."/>
        </authorList>
    </citation>
    <scope>NUCLEOTIDE SEQUENCE [LARGE SCALE GENOMIC DNA]</scope>
    <source>
        <strain evidence="3">FJAT-4402</strain>
    </source>
</reference>
<protein>
    <recommendedName>
        <fullName evidence="1">Molybdopterin-guanine dinucleotide biosynthesis protein B (MobB) domain-containing protein</fullName>
    </recommendedName>
</protein>
<dbReference type="EMBL" id="CP012600">
    <property type="protein sequence ID" value="ALC80899.1"/>
    <property type="molecule type" value="Genomic_DNA"/>
</dbReference>
<reference evidence="2 3" key="2">
    <citation type="journal article" date="2016" name="Int. J. Syst. Evol. Microbiol.">
        <title>Bacillus gobiensis sp. nov., isolated from a soil sample.</title>
        <authorList>
            <person name="Liu B."/>
            <person name="Liu G.H."/>
            <person name="Cetin S."/>
            <person name="Schumann P."/>
            <person name="Pan Z.Z."/>
            <person name="Chen Q.Q."/>
        </authorList>
    </citation>
    <scope>NUCLEOTIDE SEQUENCE [LARGE SCALE GENOMIC DNA]</scope>
    <source>
        <strain evidence="2 3">FJAT-4402</strain>
    </source>
</reference>
<accession>A0A0M4FF29</accession>
<dbReference type="CDD" id="cd03116">
    <property type="entry name" value="MobB"/>
    <property type="match status" value="1"/>
</dbReference>
<dbReference type="Pfam" id="PF03205">
    <property type="entry name" value="MobB"/>
    <property type="match status" value="1"/>
</dbReference>
<organism evidence="2 3">
    <name type="scientific">Bacillus gobiensis</name>
    <dbReference type="NCBI Taxonomy" id="1441095"/>
    <lineage>
        <taxon>Bacteria</taxon>
        <taxon>Bacillati</taxon>
        <taxon>Bacillota</taxon>
        <taxon>Bacilli</taxon>
        <taxon>Bacillales</taxon>
        <taxon>Bacillaceae</taxon>
        <taxon>Bacillus</taxon>
    </lineage>
</organism>
<evidence type="ECO:0000313" key="3">
    <source>
        <dbReference type="Proteomes" id="UP000067625"/>
    </source>
</evidence>
<keyword evidence="3" id="KW-1185">Reference proteome</keyword>
<dbReference type="InterPro" id="IPR004435">
    <property type="entry name" value="MobB_dom"/>
</dbReference>
<evidence type="ECO:0000313" key="2">
    <source>
        <dbReference type="EMBL" id="ALC80899.1"/>
    </source>
</evidence>
<dbReference type="AlphaFoldDB" id="A0A0M4FF29"/>
<dbReference type="RefSeq" id="WP_053602648.1">
    <property type="nucleotide sequence ID" value="NZ_CP012600.1"/>
</dbReference>
<sequence length="174" mass="19267">MAVGHHPFILQIIGYKNSGKTTMMEKLAAAADKKGWSVGCLKHHGHGGEPDAAKNDSERFSKAGAAVSGVEGEGRLLLSIKKVKWTLEEILDLYVYLNVDCLFIEGYKQAKYKKVVILKSEEDVELLQNAEQVIAVIYRDEKLRGVSFGVPAFHADDPLAVPYLINCMEEENFA</sequence>
<gene>
    <name evidence="2" type="ORF">AM592_04340</name>
</gene>
<evidence type="ECO:0000259" key="1">
    <source>
        <dbReference type="Pfam" id="PF03205"/>
    </source>
</evidence>
<dbReference type="PANTHER" id="PTHR40072">
    <property type="entry name" value="MOLYBDOPTERIN-GUANINE DINUCLEOTIDE BIOSYNTHESIS ADAPTER PROTEIN-RELATED"/>
    <property type="match status" value="1"/>
</dbReference>
<dbReference type="PATRIC" id="fig|1441095.3.peg.953"/>
<dbReference type="InterPro" id="IPR052539">
    <property type="entry name" value="MGD_biosynthesis_adapter"/>
</dbReference>
<name>A0A0M4FF29_9BACI</name>
<feature type="domain" description="Molybdopterin-guanine dinucleotide biosynthesis protein B (MobB)" evidence="1">
    <location>
        <begin position="9"/>
        <end position="137"/>
    </location>
</feature>
<dbReference type="GO" id="GO:0006777">
    <property type="term" value="P:Mo-molybdopterin cofactor biosynthetic process"/>
    <property type="evidence" value="ECO:0007669"/>
    <property type="project" value="InterPro"/>
</dbReference>